<evidence type="ECO:0008006" key="4">
    <source>
        <dbReference type="Google" id="ProtNLM"/>
    </source>
</evidence>
<protein>
    <recommendedName>
        <fullName evidence="4">DUF819 domain-containing protein</fullName>
    </recommendedName>
</protein>
<feature type="transmembrane region" description="Helical" evidence="1">
    <location>
        <begin position="12"/>
        <end position="32"/>
    </location>
</feature>
<organism evidence="2 3">
    <name type="scientific">Woeseia oceani</name>
    <dbReference type="NCBI Taxonomy" id="1548547"/>
    <lineage>
        <taxon>Bacteria</taxon>
        <taxon>Pseudomonadati</taxon>
        <taxon>Pseudomonadota</taxon>
        <taxon>Gammaproteobacteria</taxon>
        <taxon>Woeseiales</taxon>
        <taxon>Woeseiaceae</taxon>
        <taxon>Woeseia</taxon>
    </lineage>
</organism>
<dbReference type="EMBL" id="CP016268">
    <property type="protein sequence ID" value="ANO52628.1"/>
    <property type="molecule type" value="Genomic_DNA"/>
</dbReference>
<feature type="transmembrane region" description="Helical" evidence="1">
    <location>
        <begin position="357"/>
        <end position="379"/>
    </location>
</feature>
<feature type="transmembrane region" description="Helical" evidence="1">
    <location>
        <begin position="39"/>
        <end position="59"/>
    </location>
</feature>
<feature type="transmembrane region" description="Helical" evidence="1">
    <location>
        <begin position="273"/>
        <end position="292"/>
    </location>
</feature>
<feature type="transmembrane region" description="Helical" evidence="1">
    <location>
        <begin position="65"/>
        <end position="83"/>
    </location>
</feature>
<dbReference type="AlphaFoldDB" id="A0A193LJM1"/>
<gene>
    <name evidence="2" type="ORF">BA177_16835</name>
</gene>
<evidence type="ECO:0000313" key="3">
    <source>
        <dbReference type="Proteomes" id="UP000092695"/>
    </source>
</evidence>
<feature type="transmembrane region" description="Helical" evidence="1">
    <location>
        <begin position="167"/>
        <end position="185"/>
    </location>
</feature>
<feature type="transmembrane region" description="Helical" evidence="1">
    <location>
        <begin position="241"/>
        <end position="261"/>
    </location>
</feature>
<accession>A0A193LJM1</accession>
<dbReference type="Proteomes" id="UP000092695">
    <property type="component" value="Chromosome"/>
</dbReference>
<keyword evidence="3" id="KW-1185">Reference proteome</keyword>
<feature type="transmembrane region" description="Helical" evidence="1">
    <location>
        <begin position="212"/>
        <end position="235"/>
    </location>
</feature>
<keyword evidence="1" id="KW-0812">Transmembrane</keyword>
<keyword evidence="1" id="KW-0472">Membrane</keyword>
<proteinExistence type="predicted"/>
<feature type="transmembrane region" description="Helical" evidence="1">
    <location>
        <begin position="324"/>
        <end position="345"/>
    </location>
</feature>
<dbReference type="KEGG" id="woc:BA177_16835"/>
<sequence>MTSLIKPDQDFAIWAVLFGIAAFGFFSERFALGRKYSGVMLLITLAIVLSNLRIIPTAAPAYDVVWQYLVPIAIPLLLFQADLKKIFREAGATLIAFMIGSAAVVAGVMVAVSLIDLGSETSKLAGIFTGTYIGGSLNFAAVAEATRFDDESVLTAAVAADNVITNLHLLFIVFLPGVAKFASYYPSRRAGSEMVGSVLLPESTHRVADLDIAGLLAALALAFAMAAAGAGFAAALGRPEYAILLTTLLALLAATFAQRLVSQLSGYTEAGNILMFVFLATIGASADIWLLIEIAPILFLFACIVVATHLLLILSLGRLLNIGLAEICIASAVCIGGPASAPAIASAKGWNDLVLPGVLAGSFGYASGSFIGVAVFEWLSR</sequence>
<dbReference type="Pfam" id="PF05684">
    <property type="entry name" value="DUF819"/>
    <property type="match status" value="1"/>
</dbReference>
<dbReference type="RefSeq" id="WP_068618138.1">
    <property type="nucleotide sequence ID" value="NZ_CP016268.1"/>
</dbReference>
<keyword evidence="1" id="KW-1133">Transmembrane helix</keyword>
<feature type="transmembrane region" description="Helical" evidence="1">
    <location>
        <begin position="95"/>
        <end position="115"/>
    </location>
</feature>
<dbReference type="OrthoDB" id="653763at2"/>
<dbReference type="InterPro" id="IPR008537">
    <property type="entry name" value="DUF819"/>
</dbReference>
<dbReference type="PANTHER" id="PTHR34289:SF8">
    <property type="entry name" value="DUF819 DOMAIN-CONTAINING PROTEIN"/>
    <property type="match status" value="1"/>
</dbReference>
<dbReference type="STRING" id="1548547.BA177_16835"/>
<feature type="transmembrane region" description="Helical" evidence="1">
    <location>
        <begin position="298"/>
        <end position="317"/>
    </location>
</feature>
<evidence type="ECO:0000256" key="1">
    <source>
        <dbReference type="SAM" id="Phobius"/>
    </source>
</evidence>
<evidence type="ECO:0000313" key="2">
    <source>
        <dbReference type="EMBL" id="ANO52628.1"/>
    </source>
</evidence>
<dbReference type="PANTHER" id="PTHR34289">
    <property type="entry name" value="PROTEIN, PUTATIVE (DUF819)-RELATED"/>
    <property type="match status" value="1"/>
</dbReference>
<name>A0A193LJM1_9GAMM</name>
<reference evidence="2 3" key="1">
    <citation type="submission" date="2016-06" db="EMBL/GenBank/DDBJ databases">
        <title>Complete genome sequence of a deep-branching marine Gamma Proteobacterium Woeseia oceani type strain XK5.</title>
        <authorList>
            <person name="Mu D."/>
            <person name="Du Z."/>
        </authorList>
    </citation>
    <scope>NUCLEOTIDE SEQUENCE [LARGE SCALE GENOMIC DNA]</scope>
    <source>
        <strain evidence="2 3">XK5</strain>
    </source>
</reference>